<dbReference type="STRING" id="45351.A7RFB5"/>
<feature type="compositionally biased region" description="Polar residues" evidence="2">
    <location>
        <begin position="475"/>
        <end position="494"/>
    </location>
</feature>
<evidence type="ECO:0000313" key="3">
    <source>
        <dbReference type="EMBL" id="EDO49927.1"/>
    </source>
</evidence>
<evidence type="ECO:0000256" key="2">
    <source>
        <dbReference type="SAM" id="MobiDB-lite"/>
    </source>
</evidence>
<organism evidence="3 4">
    <name type="scientific">Nematostella vectensis</name>
    <name type="common">Starlet sea anemone</name>
    <dbReference type="NCBI Taxonomy" id="45351"/>
    <lineage>
        <taxon>Eukaryota</taxon>
        <taxon>Metazoa</taxon>
        <taxon>Cnidaria</taxon>
        <taxon>Anthozoa</taxon>
        <taxon>Hexacorallia</taxon>
        <taxon>Actiniaria</taxon>
        <taxon>Edwardsiidae</taxon>
        <taxon>Nematostella</taxon>
    </lineage>
</organism>
<evidence type="ECO:0000313" key="4">
    <source>
        <dbReference type="Proteomes" id="UP000001593"/>
    </source>
</evidence>
<dbReference type="EMBL" id="DS469507">
    <property type="protein sequence ID" value="EDO49927.1"/>
    <property type="molecule type" value="Genomic_DNA"/>
</dbReference>
<dbReference type="PANTHER" id="PTHR46949">
    <property type="entry name" value="LEUCINE REPEAT ADAPTER PROTEIN 25"/>
    <property type="match status" value="1"/>
</dbReference>
<feature type="region of interest" description="Disordered" evidence="2">
    <location>
        <begin position="458"/>
        <end position="494"/>
    </location>
</feature>
<comment type="similarity">
    <text evidence="1">Belongs to the FAM89 family.</text>
</comment>
<feature type="compositionally biased region" description="Basic and acidic residues" evidence="2">
    <location>
        <begin position="87"/>
        <end position="142"/>
    </location>
</feature>
<protein>
    <submittedName>
        <fullName evidence="3">Uncharacterized protein</fullName>
    </submittedName>
</protein>
<name>A7RFB5_NEMVE</name>
<feature type="region of interest" description="Disordered" evidence="2">
    <location>
        <begin position="356"/>
        <end position="392"/>
    </location>
</feature>
<feature type="compositionally biased region" description="Polar residues" evidence="2">
    <location>
        <begin position="380"/>
        <end position="391"/>
    </location>
</feature>
<dbReference type="AlphaFoldDB" id="A7RFB5"/>
<feature type="region of interest" description="Disordered" evidence="2">
    <location>
        <begin position="227"/>
        <end position="260"/>
    </location>
</feature>
<feature type="compositionally biased region" description="Basic and acidic residues" evidence="2">
    <location>
        <begin position="58"/>
        <end position="71"/>
    </location>
</feature>
<gene>
    <name evidence="3" type="ORF">NEMVEDRAFT_v1g237819</name>
</gene>
<sequence>MERTEKSRKTSRPVSELITLFDFQEKDRQTEQRKSGPSKGKVSLKLEKNILPATQSKQARESEEKTQKKSGGDTQADEMITITLRPQKSEKEVDASSERAPKDNKVRKSKIKTEELKVPKALEREVGHAKTSKKDESKEECGTIDDCVERKKLPIDSSLAELRREMHSLRKQDLELMSQLLALNSSIQNFKLEKSTSLSDLSDVSEADTIATTNTDTTMQSYDDRATKWSLGSDGSEYDESNSSVRTRPEGKQQVWQNRESLGSEVSGYYSYSASPYGSDSSLNGVDSCIEDTENDNSLPSNYQFYAGNDVNPQLYVPDPINMHTGNKHSLPVYSGSNCALPSNYHYGSDHMRYGVESPRSLSPDINHSRQRSWPRREPLQSNEKTGSDPSLCTRYRQDILPVHNNSQSYYVHDEARNKRRMYANKSRRHSAMTITSGGYQSSSSLSCSGSDYSLYGNDASSDENGRATPPQRMQKWQRSKSTTNLASPRGTSPTIQRTIRVDLRKNVPAIELVLPIQPVKRASNVRMAETRPLDRMNGMSTMRGMNDEETLKGIMRVYSSWLSLHGPSAIRMRICWLS</sequence>
<dbReference type="InParanoid" id="A7RFB5"/>
<evidence type="ECO:0000256" key="1">
    <source>
        <dbReference type="ARBA" id="ARBA00038125"/>
    </source>
</evidence>
<dbReference type="HOGENOM" id="CLU_471182_0_0_1"/>
<dbReference type="PANTHER" id="PTHR46949:SF1">
    <property type="entry name" value="AT07979P2"/>
    <property type="match status" value="1"/>
</dbReference>
<accession>A7RFB5</accession>
<feature type="compositionally biased region" description="Basic and acidic residues" evidence="2">
    <location>
        <begin position="23"/>
        <end position="34"/>
    </location>
</feature>
<dbReference type="OMA" id="AIRMRIC"/>
<feature type="region of interest" description="Disordered" evidence="2">
    <location>
        <begin position="1"/>
        <end position="142"/>
    </location>
</feature>
<dbReference type="Proteomes" id="UP000001593">
    <property type="component" value="Unassembled WGS sequence"/>
</dbReference>
<keyword evidence="4" id="KW-1185">Reference proteome</keyword>
<reference evidence="3 4" key="1">
    <citation type="journal article" date="2007" name="Science">
        <title>Sea anemone genome reveals ancestral eumetazoan gene repertoire and genomic organization.</title>
        <authorList>
            <person name="Putnam N.H."/>
            <person name="Srivastava M."/>
            <person name="Hellsten U."/>
            <person name="Dirks B."/>
            <person name="Chapman J."/>
            <person name="Salamov A."/>
            <person name="Terry A."/>
            <person name="Shapiro H."/>
            <person name="Lindquist E."/>
            <person name="Kapitonov V.V."/>
            <person name="Jurka J."/>
            <person name="Genikhovich G."/>
            <person name="Grigoriev I.V."/>
            <person name="Lucas S.M."/>
            <person name="Steele R.E."/>
            <person name="Finnerty J.R."/>
            <person name="Technau U."/>
            <person name="Martindale M.Q."/>
            <person name="Rokhsar D.S."/>
        </authorList>
    </citation>
    <scope>NUCLEOTIDE SEQUENCE [LARGE SCALE GENOMIC DNA]</scope>
    <source>
        <strain evidence="4">CH2 X CH6</strain>
    </source>
</reference>
<proteinExistence type="inferred from homology"/>